<proteinExistence type="predicted"/>
<evidence type="ECO:0000313" key="4">
    <source>
        <dbReference type="Proteomes" id="UP000193648"/>
    </source>
</evidence>
<dbReference type="OrthoDB" id="2433079at2759"/>
<comment type="caution">
    <text evidence="3">The sequence shown here is derived from an EMBL/GenBank/DDBJ whole genome shotgun (WGS) entry which is preliminary data.</text>
</comment>
<keyword evidence="4" id="KW-1185">Reference proteome</keyword>
<accession>A0A1Y2GPT1</accession>
<dbReference type="GeneID" id="33572691"/>
<keyword evidence="2" id="KW-1133">Transmembrane helix</keyword>
<feature type="compositionally biased region" description="Low complexity" evidence="1">
    <location>
        <begin position="62"/>
        <end position="77"/>
    </location>
</feature>
<dbReference type="Proteomes" id="UP000193648">
    <property type="component" value="Unassembled WGS sequence"/>
</dbReference>
<dbReference type="EMBL" id="MCFF01000015">
    <property type="protein sequence ID" value="ORZ18292.1"/>
    <property type="molecule type" value="Genomic_DNA"/>
</dbReference>
<dbReference type="RefSeq" id="XP_021882087.1">
    <property type="nucleotide sequence ID" value="XM_022030850.1"/>
</dbReference>
<feature type="region of interest" description="Disordered" evidence="1">
    <location>
        <begin position="59"/>
        <end position="100"/>
    </location>
</feature>
<gene>
    <name evidence="3" type="ORF">BCR41DRAFT_44693</name>
</gene>
<dbReference type="AlphaFoldDB" id="A0A1Y2GPT1"/>
<keyword evidence="2" id="KW-0472">Membrane</keyword>
<feature type="transmembrane region" description="Helical" evidence="2">
    <location>
        <begin position="177"/>
        <end position="195"/>
    </location>
</feature>
<keyword evidence="2" id="KW-0812">Transmembrane</keyword>
<evidence type="ECO:0000256" key="1">
    <source>
        <dbReference type="SAM" id="MobiDB-lite"/>
    </source>
</evidence>
<evidence type="ECO:0000313" key="3">
    <source>
        <dbReference type="EMBL" id="ORZ18292.1"/>
    </source>
</evidence>
<evidence type="ECO:0000256" key="2">
    <source>
        <dbReference type="SAM" id="Phobius"/>
    </source>
</evidence>
<name>A0A1Y2GPT1_9FUNG</name>
<organism evidence="3 4">
    <name type="scientific">Lobosporangium transversale</name>
    <dbReference type="NCBI Taxonomy" id="64571"/>
    <lineage>
        <taxon>Eukaryota</taxon>
        <taxon>Fungi</taxon>
        <taxon>Fungi incertae sedis</taxon>
        <taxon>Mucoromycota</taxon>
        <taxon>Mortierellomycotina</taxon>
        <taxon>Mortierellomycetes</taxon>
        <taxon>Mortierellales</taxon>
        <taxon>Mortierellaceae</taxon>
        <taxon>Lobosporangium</taxon>
    </lineage>
</organism>
<sequence>MASTLVYTPTAAVTTTAASPSFIYDFTPESTSTTTNIQSNIVNKSNRHSVPSSNILWEQHHQQQQQQQQQQLMQKQQRFQEKPSQQPSPPPGRAGGPRLSLDTSQERLQKFTVIKHGDQTCLKLFSPNLVESPVSFLSEKQLLEDKKLWENGPDEAFQRKLEMERREAYQVRSKQQLRGFVLGIWVGCLVSLLIVQQTAAKVYIPSHLASVEHAYPFR</sequence>
<protein>
    <submittedName>
        <fullName evidence="3">Uncharacterized protein</fullName>
    </submittedName>
</protein>
<dbReference type="InParanoid" id="A0A1Y2GPT1"/>
<reference evidence="3 4" key="1">
    <citation type="submission" date="2016-07" db="EMBL/GenBank/DDBJ databases">
        <title>Pervasive Adenine N6-methylation of Active Genes in Fungi.</title>
        <authorList>
            <consortium name="DOE Joint Genome Institute"/>
            <person name="Mondo S.J."/>
            <person name="Dannebaum R.O."/>
            <person name="Kuo R.C."/>
            <person name="Labutti K."/>
            <person name="Haridas S."/>
            <person name="Kuo A."/>
            <person name="Salamov A."/>
            <person name="Ahrendt S.R."/>
            <person name="Lipzen A."/>
            <person name="Sullivan W."/>
            <person name="Andreopoulos W.B."/>
            <person name="Clum A."/>
            <person name="Lindquist E."/>
            <person name="Daum C."/>
            <person name="Ramamoorthy G.K."/>
            <person name="Gryganskyi A."/>
            <person name="Culley D."/>
            <person name="Magnuson J.K."/>
            <person name="James T.Y."/>
            <person name="O'Malley M.A."/>
            <person name="Stajich J.E."/>
            <person name="Spatafora J.W."/>
            <person name="Visel A."/>
            <person name="Grigoriev I.V."/>
        </authorList>
    </citation>
    <scope>NUCLEOTIDE SEQUENCE [LARGE SCALE GENOMIC DNA]</scope>
    <source>
        <strain evidence="3 4">NRRL 3116</strain>
    </source>
</reference>